<dbReference type="GO" id="GO:0004519">
    <property type="term" value="F:endonuclease activity"/>
    <property type="evidence" value="ECO:0007669"/>
    <property type="project" value="InterPro"/>
</dbReference>
<sequence>MKPKIISWNVRGLNDASKRLQVKNLLREWNADIVCLQETKLKTVTTNNIRSIWSCVYIDWALLAANGASGGVLLMWDQWVVEKLEVAMGLFTVACSFRSASDGFKWAFAGIYGPNIDRDRRLLWDELAGPYSWWDVPWCIGGDFNAIRFTSECFGNRRMRLAMSEFSECIFELNLVDLPLAGGLYTWANNQTWSRLDRFLISPEWEIHFPEVWQKRLPRLCLDHWPIMLDCGGIQRRRQHFKFENMWLKSEGFVDRVG</sequence>
<dbReference type="EMBL" id="CM031810">
    <property type="protein sequence ID" value="KAG6663959.1"/>
    <property type="molecule type" value="Genomic_DNA"/>
</dbReference>
<dbReference type="InterPro" id="IPR020847">
    <property type="entry name" value="AP_endonuclease_F1_BS"/>
</dbReference>
<dbReference type="Pfam" id="PF03372">
    <property type="entry name" value="Exo_endo_phos"/>
    <property type="match status" value="1"/>
</dbReference>
<dbReference type="GO" id="GO:0006281">
    <property type="term" value="P:DNA repair"/>
    <property type="evidence" value="ECO:0007669"/>
    <property type="project" value="InterPro"/>
</dbReference>
<dbReference type="PANTHER" id="PTHR33710:SF64">
    <property type="entry name" value="ENDONUCLEASE_EXONUCLEASE_PHOSPHATASE DOMAIN-CONTAINING PROTEIN"/>
    <property type="match status" value="1"/>
</dbReference>
<organism evidence="2 3">
    <name type="scientific">Carya illinoinensis</name>
    <name type="common">Pecan</name>
    <dbReference type="NCBI Taxonomy" id="32201"/>
    <lineage>
        <taxon>Eukaryota</taxon>
        <taxon>Viridiplantae</taxon>
        <taxon>Streptophyta</taxon>
        <taxon>Embryophyta</taxon>
        <taxon>Tracheophyta</taxon>
        <taxon>Spermatophyta</taxon>
        <taxon>Magnoliopsida</taxon>
        <taxon>eudicotyledons</taxon>
        <taxon>Gunneridae</taxon>
        <taxon>Pentapetalae</taxon>
        <taxon>rosids</taxon>
        <taxon>fabids</taxon>
        <taxon>Fagales</taxon>
        <taxon>Juglandaceae</taxon>
        <taxon>Carya</taxon>
    </lineage>
</organism>
<dbReference type="PROSITE" id="PS00726">
    <property type="entry name" value="AP_NUCLEASE_F1_1"/>
    <property type="match status" value="1"/>
</dbReference>
<protein>
    <recommendedName>
        <fullName evidence="1">Endonuclease/exonuclease/phosphatase domain-containing protein</fullName>
    </recommendedName>
</protein>
<feature type="domain" description="Endonuclease/exonuclease/phosphatase" evidence="1">
    <location>
        <begin position="6"/>
        <end position="213"/>
    </location>
</feature>
<dbReference type="PANTHER" id="PTHR33710">
    <property type="entry name" value="BNAC02G09200D PROTEIN"/>
    <property type="match status" value="1"/>
</dbReference>
<evidence type="ECO:0000259" key="1">
    <source>
        <dbReference type="Pfam" id="PF03372"/>
    </source>
</evidence>
<dbReference type="Proteomes" id="UP000811609">
    <property type="component" value="Chromosome 2"/>
</dbReference>
<evidence type="ECO:0000313" key="3">
    <source>
        <dbReference type="Proteomes" id="UP000811609"/>
    </source>
</evidence>
<dbReference type="AlphaFoldDB" id="A0A8T1RBH3"/>
<name>A0A8T1RBH3_CARIL</name>
<reference evidence="2" key="1">
    <citation type="submission" date="2020-12" db="EMBL/GenBank/DDBJ databases">
        <title>WGS assembly of Carya illinoinensis cv. Pawnee.</title>
        <authorList>
            <person name="Platts A."/>
            <person name="Shu S."/>
            <person name="Wright S."/>
            <person name="Barry K."/>
            <person name="Edger P."/>
            <person name="Pires J.C."/>
            <person name="Schmutz J."/>
        </authorList>
    </citation>
    <scope>NUCLEOTIDE SEQUENCE</scope>
    <source>
        <tissue evidence="2">Leaf</tissue>
    </source>
</reference>
<dbReference type="GO" id="GO:0003677">
    <property type="term" value="F:DNA binding"/>
    <property type="evidence" value="ECO:0007669"/>
    <property type="project" value="InterPro"/>
</dbReference>
<accession>A0A8T1RBH3</accession>
<gene>
    <name evidence="2" type="ORF">CIPAW_02G057800</name>
</gene>
<dbReference type="InterPro" id="IPR005135">
    <property type="entry name" value="Endo/exonuclease/phosphatase"/>
</dbReference>
<proteinExistence type="predicted"/>
<evidence type="ECO:0000313" key="2">
    <source>
        <dbReference type="EMBL" id="KAG6663959.1"/>
    </source>
</evidence>
<keyword evidence="3" id="KW-1185">Reference proteome</keyword>
<comment type="caution">
    <text evidence="2">The sequence shown here is derived from an EMBL/GenBank/DDBJ whole genome shotgun (WGS) entry which is preliminary data.</text>
</comment>